<dbReference type="AlphaFoldDB" id="A0A9W9EFZ7"/>
<accession>A0A9W9EFZ7</accession>
<dbReference type="EMBL" id="JAPQKH010000011">
    <property type="protein sequence ID" value="KAJ5081099.1"/>
    <property type="molecule type" value="Genomic_DNA"/>
</dbReference>
<keyword evidence="2" id="KW-1185">Reference proteome</keyword>
<evidence type="ECO:0000313" key="2">
    <source>
        <dbReference type="Proteomes" id="UP001149165"/>
    </source>
</evidence>
<organism evidence="1 2">
    <name type="scientific">Penicillium angulare</name>
    <dbReference type="NCBI Taxonomy" id="116970"/>
    <lineage>
        <taxon>Eukaryota</taxon>
        <taxon>Fungi</taxon>
        <taxon>Dikarya</taxon>
        <taxon>Ascomycota</taxon>
        <taxon>Pezizomycotina</taxon>
        <taxon>Eurotiomycetes</taxon>
        <taxon>Eurotiomycetidae</taxon>
        <taxon>Eurotiales</taxon>
        <taxon>Aspergillaceae</taxon>
        <taxon>Penicillium</taxon>
    </lineage>
</organism>
<evidence type="ECO:0000313" key="1">
    <source>
        <dbReference type="EMBL" id="KAJ5081099.1"/>
    </source>
</evidence>
<comment type="caution">
    <text evidence="1">The sequence shown here is derived from an EMBL/GenBank/DDBJ whole genome shotgun (WGS) entry which is preliminary data.</text>
</comment>
<gene>
    <name evidence="1" type="ORF">N7456_013337</name>
</gene>
<reference evidence="1" key="2">
    <citation type="journal article" date="2023" name="IMA Fungus">
        <title>Comparative genomic study of the Penicillium genus elucidates a diverse pangenome and 15 lateral gene transfer events.</title>
        <authorList>
            <person name="Petersen C."/>
            <person name="Sorensen T."/>
            <person name="Nielsen M.R."/>
            <person name="Sondergaard T.E."/>
            <person name="Sorensen J.L."/>
            <person name="Fitzpatrick D.A."/>
            <person name="Frisvad J.C."/>
            <person name="Nielsen K.L."/>
        </authorList>
    </citation>
    <scope>NUCLEOTIDE SEQUENCE</scope>
    <source>
        <strain evidence="1">IBT 30069</strain>
    </source>
</reference>
<protein>
    <submittedName>
        <fullName evidence="1">Uncharacterized protein</fullName>
    </submittedName>
</protein>
<sequence length="200" mass="22625">MGTSSRLYSVVNANVDQAINYLKSMHVLASNRRQILMVFFLSIGLCGVLRRRSLPKSPVLLPRNLSLAAFLPLYVVTKIWHWVHGVTSNISFWYRGISVKTHGIEECNFADLKEFDSILSHVGGFGHRSTGSEAHENLLQWIEAKISNTPNITSRHEAFDILRWSTQDGASLRDAGEFSWRLNQLLDCASQSQESSHFLH</sequence>
<dbReference type="Proteomes" id="UP001149165">
    <property type="component" value="Unassembled WGS sequence"/>
</dbReference>
<name>A0A9W9EFZ7_9EURO</name>
<proteinExistence type="predicted"/>
<reference evidence="1" key="1">
    <citation type="submission" date="2022-11" db="EMBL/GenBank/DDBJ databases">
        <authorList>
            <person name="Petersen C."/>
        </authorList>
    </citation>
    <scope>NUCLEOTIDE SEQUENCE</scope>
    <source>
        <strain evidence="1">IBT 30069</strain>
    </source>
</reference>